<sequence>VHMEPILTLQTPRSVVYRVDYPDLWRIYKTATAGFWTAADIDKLEVDVGQWQGALNTDERTVLSTILALSATAARNVFGDLRLRPCAEVLIVEARVFYRFQVVMANIHSETYSMLLLALVGQDGDRDGVRSNVETMPTVRAKAEWCSQWLANEGESTFGTRLVAVAVMEAIFLSSSFAVMFWMRSRGLMPALTKSYELIARDAGLRTSFAFLLYRHLHVRPSSYVVRRMVEDAVWLEVNFVEAVIPHALKGMDSSLARDYVQYVGDYVLENFGLGRWFRVENPVSGVLASVLLSSADAQRGSWSSACRPRASR</sequence>
<dbReference type="InterPro" id="IPR033909">
    <property type="entry name" value="RNR_small"/>
</dbReference>
<keyword evidence="3" id="KW-1185">Reference proteome</keyword>
<dbReference type="PANTHER" id="PTHR23409">
    <property type="entry name" value="RIBONUCLEOSIDE-DIPHOSPHATE REDUCTASE SMALL CHAIN"/>
    <property type="match status" value="1"/>
</dbReference>
<evidence type="ECO:0000313" key="3">
    <source>
        <dbReference type="Proteomes" id="UP000256964"/>
    </source>
</evidence>
<organism evidence="2 3">
    <name type="scientific">Lentinus brumalis</name>
    <dbReference type="NCBI Taxonomy" id="2498619"/>
    <lineage>
        <taxon>Eukaryota</taxon>
        <taxon>Fungi</taxon>
        <taxon>Dikarya</taxon>
        <taxon>Basidiomycota</taxon>
        <taxon>Agaricomycotina</taxon>
        <taxon>Agaricomycetes</taxon>
        <taxon>Polyporales</taxon>
        <taxon>Polyporaceae</taxon>
        <taxon>Lentinus</taxon>
    </lineage>
</organism>
<name>A0A371DM56_9APHY</name>
<dbReference type="EMBL" id="KZ857386">
    <property type="protein sequence ID" value="RDX53623.1"/>
    <property type="molecule type" value="Genomic_DNA"/>
</dbReference>
<dbReference type="InterPro" id="IPR009078">
    <property type="entry name" value="Ferritin-like_SF"/>
</dbReference>
<dbReference type="STRING" id="139420.A0A371DM56"/>
<dbReference type="GO" id="GO:0009263">
    <property type="term" value="P:deoxyribonucleotide biosynthetic process"/>
    <property type="evidence" value="ECO:0007669"/>
    <property type="project" value="InterPro"/>
</dbReference>
<reference evidence="2 3" key="1">
    <citation type="journal article" date="2018" name="Biotechnol. Biofuels">
        <title>Integrative visual omics of the white-rot fungus Polyporus brumalis exposes the biotechnological potential of its oxidative enzymes for delignifying raw plant biomass.</title>
        <authorList>
            <person name="Miyauchi S."/>
            <person name="Rancon A."/>
            <person name="Drula E."/>
            <person name="Hage H."/>
            <person name="Chaduli D."/>
            <person name="Favel A."/>
            <person name="Grisel S."/>
            <person name="Henrissat B."/>
            <person name="Herpoel-Gimbert I."/>
            <person name="Ruiz-Duenas F.J."/>
            <person name="Chevret D."/>
            <person name="Hainaut M."/>
            <person name="Lin J."/>
            <person name="Wang M."/>
            <person name="Pangilinan J."/>
            <person name="Lipzen A."/>
            <person name="Lesage-Meessen L."/>
            <person name="Navarro D."/>
            <person name="Riley R."/>
            <person name="Grigoriev I.V."/>
            <person name="Zhou S."/>
            <person name="Raouche S."/>
            <person name="Rosso M.N."/>
        </authorList>
    </citation>
    <scope>NUCLEOTIDE SEQUENCE [LARGE SCALE GENOMIC DNA]</scope>
    <source>
        <strain evidence="2 3">BRFM 1820</strain>
    </source>
</reference>
<dbReference type="SUPFAM" id="SSF47240">
    <property type="entry name" value="Ferritin-like"/>
    <property type="match status" value="1"/>
</dbReference>
<accession>A0A371DM56</accession>
<dbReference type="AlphaFoldDB" id="A0A371DM56"/>
<dbReference type="Pfam" id="PF00268">
    <property type="entry name" value="Ribonuc_red_sm"/>
    <property type="match status" value="1"/>
</dbReference>
<dbReference type="Proteomes" id="UP000256964">
    <property type="component" value="Unassembled WGS sequence"/>
</dbReference>
<comment type="similarity">
    <text evidence="1">Belongs to the ribonucleoside diphosphate reductase small chain family.</text>
</comment>
<feature type="non-terminal residue" evidence="2">
    <location>
        <position position="1"/>
    </location>
</feature>
<evidence type="ECO:0000256" key="1">
    <source>
        <dbReference type="ARBA" id="ARBA00009303"/>
    </source>
</evidence>
<dbReference type="Gene3D" id="1.10.620.20">
    <property type="entry name" value="Ribonucleotide Reductase, subunit A"/>
    <property type="match status" value="1"/>
</dbReference>
<dbReference type="InterPro" id="IPR012348">
    <property type="entry name" value="RNR-like"/>
</dbReference>
<gene>
    <name evidence="2" type="ORF">OH76DRAFT_1342509</name>
</gene>
<dbReference type="CDD" id="cd01049">
    <property type="entry name" value="RNRR2"/>
    <property type="match status" value="1"/>
</dbReference>
<protein>
    <submittedName>
        <fullName evidence="2">Ribonucleotide reductase</fullName>
    </submittedName>
</protein>
<evidence type="ECO:0000313" key="2">
    <source>
        <dbReference type="EMBL" id="RDX53623.1"/>
    </source>
</evidence>
<dbReference type="InterPro" id="IPR000358">
    <property type="entry name" value="RNR_small_fam"/>
</dbReference>
<dbReference type="OrthoDB" id="10248373at2759"/>
<proteinExistence type="inferred from homology"/>
<dbReference type="PANTHER" id="PTHR23409:SF18">
    <property type="entry name" value="RIBONUCLEOSIDE-DIPHOSPHATE REDUCTASE SUBUNIT M2"/>
    <property type="match status" value="1"/>
</dbReference>
<dbReference type="GO" id="GO:0016491">
    <property type="term" value="F:oxidoreductase activity"/>
    <property type="evidence" value="ECO:0007669"/>
    <property type="project" value="InterPro"/>
</dbReference>